<dbReference type="PANTHER" id="PTHR11365">
    <property type="entry name" value="5-OXOPROLINASE RELATED"/>
    <property type="match status" value="1"/>
</dbReference>
<feature type="domain" description="Hydantoinase B/oxoprolinase" evidence="1">
    <location>
        <begin position="38"/>
        <end position="598"/>
    </location>
</feature>
<dbReference type="GO" id="GO:0005829">
    <property type="term" value="C:cytosol"/>
    <property type="evidence" value="ECO:0007669"/>
    <property type="project" value="TreeGrafter"/>
</dbReference>
<keyword evidence="3" id="KW-1185">Reference proteome</keyword>
<accession>A0A558AHZ2</accession>
<dbReference type="Pfam" id="PF02538">
    <property type="entry name" value="Hydantoinase_B"/>
    <property type="match status" value="1"/>
</dbReference>
<dbReference type="EMBL" id="VJZA01000009">
    <property type="protein sequence ID" value="TVT23896.1"/>
    <property type="molecule type" value="Genomic_DNA"/>
</dbReference>
<evidence type="ECO:0000259" key="1">
    <source>
        <dbReference type="Pfam" id="PF02538"/>
    </source>
</evidence>
<dbReference type="AlphaFoldDB" id="A0A558AHZ2"/>
<dbReference type="Proteomes" id="UP000318578">
    <property type="component" value="Unassembled WGS sequence"/>
</dbReference>
<dbReference type="OrthoDB" id="102473at2"/>
<evidence type="ECO:0000313" key="3">
    <source>
        <dbReference type="Proteomes" id="UP000318578"/>
    </source>
</evidence>
<name>A0A558AHZ2_9PSEU</name>
<dbReference type="GO" id="GO:0017168">
    <property type="term" value="F:5-oxoprolinase (ATP-hydrolyzing) activity"/>
    <property type="evidence" value="ECO:0007669"/>
    <property type="project" value="TreeGrafter"/>
</dbReference>
<dbReference type="GO" id="GO:0006749">
    <property type="term" value="P:glutathione metabolic process"/>
    <property type="evidence" value="ECO:0007669"/>
    <property type="project" value="TreeGrafter"/>
</dbReference>
<organism evidence="2 3">
    <name type="scientific">Amycolatopsis acidiphila</name>
    <dbReference type="NCBI Taxonomy" id="715473"/>
    <lineage>
        <taxon>Bacteria</taxon>
        <taxon>Bacillati</taxon>
        <taxon>Actinomycetota</taxon>
        <taxon>Actinomycetes</taxon>
        <taxon>Pseudonocardiales</taxon>
        <taxon>Pseudonocardiaceae</taxon>
        <taxon>Amycolatopsis</taxon>
    </lineage>
</organism>
<dbReference type="RefSeq" id="WP_144636297.1">
    <property type="nucleotide sequence ID" value="NZ_BNAX01000017.1"/>
</dbReference>
<sequence length="659" mass="71606">MASRSRRKRRDGTTSEREWKVSVAMTRTAPATAQISTDPVTLEVFSNRIQNLMKLMTSTLENLAGTLVGRESGDYSTALLDRDGATIAFGSMVGFHLGHMTSVVPWIYENLGRENVRPGDMYLSNDPYSGGAVHSNDVGVFAPIFVDDELVGWTGCDMHCMDVGGALPGSFVPNALDVVAEACRFTPVRIYSGGEYRPDVVRAFLTNTRLPERVGQDISAEVGANHYGLKIVEETVREFGTERYLQLVEDVKAFSEARTRQRIKEELVDGVYEYVDYEEHDFVSHTIYPIRVRLTVSGSELFFDFSGTAKQAPSLINCARSGLKGAVMAALLMQLVPDIPFNAGVMRPVHVFSEGGTINDCSPPAPVSLATAMAAWRTIDSVSGILTRAVDASPSEFLRERATACWGGTWPVYVLSTPSDQYGQYSVFLNMDGSGEGSGALRGIDGARGSSVLLAGRVPSVEAHELTEPNLYISRRIWQDSAGAGKWRGGWSFQEAITPWGEKTADQSGTFAIARNAIPTPGAFGGYPGSGIFYGVLEGVDIEGHVGRGHLPSWDDLGVDTDLEILEAKEVWEGRRQLRKGKDVLVLSFAAGGGFGDPLERDPERVRTDVEEGIVSVEAASSLYGVDLVQGDEGKFEFNPGRVEERRSALRAERLAGAE</sequence>
<proteinExistence type="predicted"/>
<evidence type="ECO:0000313" key="2">
    <source>
        <dbReference type="EMBL" id="TVT23896.1"/>
    </source>
</evidence>
<dbReference type="InterPro" id="IPR003692">
    <property type="entry name" value="Hydantoinase_B"/>
</dbReference>
<dbReference type="InterPro" id="IPR045079">
    <property type="entry name" value="Oxoprolinase-like"/>
</dbReference>
<gene>
    <name evidence="2" type="ORF">FNH06_08525</name>
</gene>
<reference evidence="2 3" key="1">
    <citation type="submission" date="2019-07" db="EMBL/GenBank/DDBJ databases">
        <title>New species of Amycolatopsis and Streptomyces.</title>
        <authorList>
            <person name="Duangmal K."/>
            <person name="Teo W.F.A."/>
            <person name="Lipun K."/>
        </authorList>
    </citation>
    <scope>NUCLEOTIDE SEQUENCE [LARGE SCALE GENOMIC DNA]</scope>
    <source>
        <strain evidence="2 3">JCM 30562</strain>
    </source>
</reference>
<dbReference type="PANTHER" id="PTHR11365:SF23">
    <property type="entry name" value="HYPOTHETICAL 5-OXOPROLINASE (EUROFUNG)-RELATED"/>
    <property type="match status" value="1"/>
</dbReference>
<protein>
    <submittedName>
        <fullName evidence="2">Hydantoinase B/oxoprolinase family protein</fullName>
    </submittedName>
</protein>
<comment type="caution">
    <text evidence="2">The sequence shown here is derived from an EMBL/GenBank/DDBJ whole genome shotgun (WGS) entry which is preliminary data.</text>
</comment>